<dbReference type="GO" id="GO:0000271">
    <property type="term" value="P:polysaccharide biosynthetic process"/>
    <property type="evidence" value="ECO:0007669"/>
    <property type="project" value="InterPro"/>
</dbReference>
<evidence type="ECO:0000313" key="7">
    <source>
        <dbReference type="EMBL" id="HJA90789.1"/>
    </source>
</evidence>
<proteinExistence type="predicted"/>
<keyword evidence="2 5" id="KW-0812">Transmembrane</keyword>
<reference evidence="7" key="1">
    <citation type="journal article" date="2021" name="PeerJ">
        <title>Extensive microbial diversity within the chicken gut microbiome revealed by metagenomics and culture.</title>
        <authorList>
            <person name="Gilroy R."/>
            <person name="Ravi A."/>
            <person name="Getino M."/>
            <person name="Pursley I."/>
            <person name="Horton D.L."/>
            <person name="Alikhan N.F."/>
            <person name="Baker D."/>
            <person name="Gharbi K."/>
            <person name="Hall N."/>
            <person name="Watson M."/>
            <person name="Adriaenssens E.M."/>
            <person name="Foster-Nyarko E."/>
            <person name="Jarju S."/>
            <person name="Secka A."/>
            <person name="Antonio M."/>
            <person name="Oren A."/>
            <person name="Chaudhuri R.R."/>
            <person name="La Ragione R."/>
            <person name="Hildebrand F."/>
            <person name="Pallen M.J."/>
        </authorList>
    </citation>
    <scope>NUCLEOTIDE SEQUENCE</scope>
    <source>
        <strain evidence="7">CHK171-505</strain>
    </source>
</reference>
<gene>
    <name evidence="7" type="ORF">H9948_08370</name>
</gene>
<feature type="transmembrane region" description="Helical" evidence="5">
    <location>
        <begin position="76"/>
        <end position="95"/>
    </location>
</feature>
<keyword evidence="4 5" id="KW-0472">Membrane</keyword>
<keyword evidence="3 5" id="KW-1133">Transmembrane helix</keyword>
<accession>A0A9D2I2S8</accession>
<comment type="caution">
    <text evidence="7">The sequence shown here is derived from an EMBL/GenBank/DDBJ whole genome shotgun (WGS) entry which is preliminary data.</text>
</comment>
<dbReference type="Proteomes" id="UP000886856">
    <property type="component" value="Unassembled WGS sequence"/>
</dbReference>
<dbReference type="Pfam" id="PF04138">
    <property type="entry name" value="GtrA_DPMS_TM"/>
    <property type="match status" value="1"/>
</dbReference>
<dbReference type="InterPro" id="IPR007267">
    <property type="entry name" value="GtrA_DPMS_TM"/>
</dbReference>
<feature type="transmembrane region" description="Helical" evidence="5">
    <location>
        <begin position="5"/>
        <end position="26"/>
    </location>
</feature>
<sequence>MLRTFFKYLFSSGASFIIDISLYAFFMHSLPHTSLSTIFIASLLSRFLSALFNYYVNRQFVFSSAAKNSMLHYFSLVLVQLSSSALFVYLLHLLFKEVDTAIIKAIVDGGLFFASYYIQKTIIFKR</sequence>
<evidence type="ECO:0000256" key="4">
    <source>
        <dbReference type="ARBA" id="ARBA00023136"/>
    </source>
</evidence>
<dbReference type="EMBL" id="DWYW01000193">
    <property type="protein sequence ID" value="HJA90789.1"/>
    <property type="molecule type" value="Genomic_DNA"/>
</dbReference>
<organism evidence="7 8">
    <name type="scientific">Candidatus Jeotgalibaca merdavium</name>
    <dbReference type="NCBI Taxonomy" id="2838627"/>
    <lineage>
        <taxon>Bacteria</taxon>
        <taxon>Bacillati</taxon>
        <taxon>Bacillota</taxon>
        <taxon>Bacilli</taxon>
        <taxon>Lactobacillales</taxon>
        <taxon>Carnobacteriaceae</taxon>
        <taxon>Jeotgalibaca</taxon>
    </lineage>
</organism>
<reference evidence="7" key="2">
    <citation type="submission" date="2021-04" db="EMBL/GenBank/DDBJ databases">
        <authorList>
            <person name="Gilroy R."/>
        </authorList>
    </citation>
    <scope>NUCLEOTIDE SEQUENCE</scope>
    <source>
        <strain evidence="7">CHK171-505</strain>
    </source>
</reference>
<evidence type="ECO:0000256" key="3">
    <source>
        <dbReference type="ARBA" id="ARBA00022989"/>
    </source>
</evidence>
<dbReference type="GO" id="GO:0016020">
    <property type="term" value="C:membrane"/>
    <property type="evidence" value="ECO:0007669"/>
    <property type="project" value="UniProtKB-SubCell"/>
</dbReference>
<dbReference type="AlphaFoldDB" id="A0A9D2I2S8"/>
<evidence type="ECO:0000256" key="1">
    <source>
        <dbReference type="ARBA" id="ARBA00004141"/>
    </source>
</evidence>
<feature type="transmembrane region" description="Helical" evidence="5">
    <location>
        <begin position="38"/>
        <end position="56"/>
    </location>
</feature>
<evidence type="ECO:0000256" key="2">
    <source>
        <dbReference type="ARBA" id="ARBA00022692"/>
    </source>
</evidence>
<feature type="domain" description="GtrA/DPMS transmembrane" evidence="6">
    <location>
        <begin position="7"/>
        <end position="124"/>
    </location>
</feature>
<comment type="subcellular location">
    <subcellularLocation>
        <location evidence="1">Membrane</location>
        <topology evidence="1">Multi-pass membrane protein</topology>
    </subcellularLocation>
</comment>
<feature type="transmembrane region" description="Helical" evidence="5">
    <location>
        <begin position="101"/>
        <end position="118"/>
    </location>
</feature>
<name>A0A9D2I2S8_9LACT</name>
<evidence type="ECO:0000313" key="8">
    <source>
        <dbReference type="Proteomes" id="UP000886856"/>
    </source>
</evidence>
<evidence type="ECO:0000256" key="5">
    <source>
        <dbReference type="SAM" id="Phobius"/>
    </source>
</evidence>
<protein>
    <submittedName>
        <fullName evidence="7">GtrA family protein</fullName>
    </submittedName>
</protein>
<evidence type="ECO:0000259" key="6">
    <source>
        <dbReference type="Pfam" id="PF04138"/>
    </source>
</evidence>